<organism evidence="1 2">
    <name type="scientific">Acinetobacter variabilis</name>
    <dbReference type="NCBI Taxonomy" id="70346"/>
    <lineage>
        <taxon>Bacteria</taxon>
        <taxon>Pseudomonadati</taxon>
        <taxon>Pseudomonadota</taxon>
        <taxon>Gammaproteobacteria</taxon>
        <taxon>Moraxellales</taxon>
        <taxon>Moraxellaceae</taxon>
        <taxon>Acinetobacter</taxon>
    </lineage>
</organism>
<gene>
    <name evidence="1" type="ORF">F969_02529</name>
</gene>
<reference evidence="1 2" key="1">
    <citation type="submission" date="2013-02" db="EMBL/GenBank/DDBJ databases">
        <title>The Genome Sequence of Acinetobacter sp. NIPH 899.</title>
        <authorList>
            <consortium name="The Broad Institute Genome Sequencing Platform"/>
            <consortium name="The Broad Institute Genome Sequencing Center for Infectious Disease"/>
            <person name="Cerqueira G."/>
            <person name="Feldgarden M."/>
            <person name="Courvalin P."/>
            <person name="Perichon B."/>
            <person name="Grillot-Courvalin C."/>
            <person name="Clermont D."/>
            <person name="Rocha E."/>
            <person name="Yoon E.-J."/>
            <person name="Nemec A."/>
            <person name="Walker B."/>
            <person name="Young S.K."/>
            <person name="Zeng Q."/>
            <person name="Gargeya S."/>
            <person name="Fitzgerald M."/>
            <person name="Haas B."/>
            <person name="Abouelleil A."/>
            <person name="Alvarado L."/>
            <person name="Arachchi H.M."/>
            <person name="Berlin A.M."/>
            <person name="Chapman S.B."/>
            <person name="Dewar J."/>
            <person name="Goldberg J."/>
            <person name="Griggs A."/>
            <person name="Gujja S."/>
            <person name="Hansen M."/>
            <person name="Howarth C."/>
            <person name="Imamovic A."/>
            <person name="Larimer J."/>
            <person name="McCowan C."/>
            <person name="Murphy C."/>
            <person name="Neiman D."/>
            <person name="Pearson M."/>
            <person name="Priest M."/>
            <person name="Roberts A."/>
            <person name="Saif S."/>
            <person name="Shea T."/>
            <person name="Sisk P."/>
            <person name="Sykes S."/>
            <person name="Wortman J."/>
            <person name="Nusbaum C."/>
            <person name="Birren B."/>
        </authorList>
    </citation>
    <scope>NUCLEOTIDE SEQUENCE [LARGE SCALE GENOMIC DNA]</scope>
    <source>
        <strain evidence="1 2">NIPH 899</strain>
    </source>
</reference>
<keyword evidence="2" id="KW-1185">Reference proteome</keyword>
<dbReference type="Proteomes" id="UP000013070">
    <property type="component" value="Unassembled WGS sequence"/>
</dbReference>
<proteinExistence type="predicted"/>
<dbReference type="eggNOG" id="ENOG503397V">
    <property type="taxonomic scope" value="Bacteria"/>
</dbReference>
<evidence type="ECO:0008006" key="3">
    <source>
        <dbReference type="Google" id="ProtNLM"/>
    </source>
</evidence>
<comment type="caution">
    <text evidence="1">The sequence shown here is derived from an EMBL/GenBank/DDBJ whole genome shotgun (WGS) entry which is preliminary data.</text>
</comment>
<name>N8WNM5_9GAMM</name>
<sequence>MGMRDELQEELAAAFDEDLADAVDTFTCEKLIYSGEFDFETQTYPIVGDESYSGRGVLFGSYLKDMVKPIDYQVTDSKAIVLQNEVTGIPQIGDVWVTSRGDFKVVNIGADPVAATYIIQLRKVGA</sequence>
<evidence type="ECO:0000313" key="2">
    <source>
        <dbReference type="Proteomes" id="UP000013070"/>
    </source>
</evidence>
<evidence type="ECO:0000313" key="1">
    <source>
        <dbReference type="EMBL" id="ENU98498.1"/>
    </source>
</evidence>
<dbReference type="EMBL" id="APPE01000065">
    <property type="protein sequence ID" value="ENU98498.1"/>
    <property type="molecule type" value="Genomic_DNA"/>
</dbReference>
<dbReference type="PATRIC" id="fig|1217710.3.peg.2413"/>
<dbReference type="HOGENOM" id="CLU_160685_0_0_6"/>
<dbReference type="AlphaFoldDB" id="N8WNM5"/>
<protein>
    <recommendedName>
        <fullName evidence="3">Glutamate 5-kinase</fullName>
    </recommendedName>
</protein>
<accession>N8WNM5</accession>